<dbReference type="RefSeq" id="WP_121523535.1">
    <property type="nucleotide sequence ID" value="NZ_RCHC01000019.1"/>
</dbReference>
<keyword evidence="2" id="KW-1185">Reference proteome</keyword>
<organism evidence="1 2">
    <name type="scientific">Acinetobacter chengduensis</name>
    <dbReference type="NCBI Taxonomy" id="2420890"/>
    <lineage>
        <taxon>Bacteria</taxon>
        <taxon>Pseudomonadati</taxon>
        <taxon>Pseudomonadota</taxon>
        <taxon>Gammaproteobacteria</taxon>
        <taxon>Moraxellales</taxon>
        <taxon>Moraxellaceae</taxon>
        <taxon>Acinetobacter</taxon>
    </lineage>
</organism>
<name>A0ABX9TT70_9GAMM</name>
<proteinExistence type="predicted"/>
<dbReference type="Proteomes" id="UP000280271">
    <property type="component" value="Unassembled WGS sequence"/>
</dbReference>
<evidence type="ECO:0000313" key="1">
    <source>
        <dbReference type="EMBL" id="RLL19006.1"/>
    </source>
</evidence>
<accession>A0ABX9TT70</accession>
<evidence type="ECO:0000313" key="2">
    <source>
        <dbReference type="Proteomes" id="UP000280271"/>
    </source>
</evidence>
<reference evidence="1 2" key="1">
    <citation type="submission" date="2018-09" db="EMBL/GenBank/DDBJ databases">
        <title>The draft genome of Acinetobacter sp. strains.</title>
        <authorList>
            <person name="Qin J."/>
            <person name="Feng Y."/>
            <person name="Zong Z."/>
        </authorList>
    </citation>
    <scope>NUCLEOTIDE SEQUENCE [LARGE SCALE GENOMIC DNA]</scope>
    <source>
        <strain evidence="1 2">WCHAc060005</strain>
    </source>
</reference>
<sequence length="294" mass="33661">MAKHESRVTSVIKFNLYDRGWQHNGKDRSNYDVQGMIDKFNSPAIQEQVEKGKLNGFCGHQIRQRYGMIPPETGGLKDGKIILLEPGIRTIYLKAHSNGDVEHRQEFYNNPTGDHILRQYKAKQGGFSTAMNFFVDGDTLRPNVFGGFDYVFSQNFLDNACTNEFDSMEGADNLELIHQLLEGQIVAMYDSIAETSQVYDYLQAQSDKNRKLEADLRRMRGRDERRRIRQKQLEENHFDSMIASDTTDFDQVCMDANKFLGFRPEVLEDSKQSKVERKAEKYVSAIGKIGGFGA</sequence>
<protein>
    <submittedName>
        <fullName evidence="1">Uncharacterized protein</fullName>
    </submittedName>
</protein>
<comment type="caution">
    <text evidence="1">The sequence shown here is derived from an EMBL/GenBank/DDBJ whole genome shotgun (WGS) entry which is preliminary data.</text>
</comment>
<dbReference type="EMBL" id="RCHC01000019">
    <property type="protein sequence ID" value="RLL19006.1"/>
    <property type="molecule type" value="Genomic_DNA"/>
</dbReference>
<gene>
    <name evidence="1" type="ORF">D9K81_14720</name>
</gene>